<evidence type="ECO:0000256" key="1">
    <source>
        <dbReference type="ARBA" id="ARBA00022679"/>
    </source>
</evidence>
<protein>
    <submittedName>
        <fullName evidence="3">Sulfotransferase family protein</fullName>
    </submittedName>
</protein>
<keyword evidence="4" id="KW-1185">Reference proteome</keyword>
<gene>
    <name evidence="3" type="ORF">FHU33_4570</name>
</gene>
<dbReference type="Pfam" id="PF13469">
    <property type="entry name" value="Sulfotransfer_3"/>
    <property type="match status" value="1"/>
</dbReference>
<dbReference type="InterPro" id="IPR026634">
    <property type="entry name" value="TPST-like"/>
</dbReference>
<dbReference type="SUPFAM" id="SSF52540">
    <property type="entry name" value="P-loop containing nucleoside triphosphate hydrolases"/>
    <property type="match status" value="1"/>
</dbReference>
<dbReference type="Gene3D" id="3.40.50.300">
    <property type="entry name" value="P-loop containing nucleotide triphosphate hydrolases"/>
    <property type="match status" value="1"/>
</dbReference>
<name>A0A543P1D3_9ACTN</name>
<accession>A0A543P1D3</accession>
<dbReference type="PANTHER" id="PTHR12788">
    <property type="entry name" value="PROTEIN-TYROSINE SULFOTRANSFERASE 2"/>
    <property type="match status" value="1"/>
</dbReference>
<evidence type="ECO:0000256" key="2">
    <source>
        <dbReference type="SAM" id="MobiDB-lite"/>
    </source>
</evidence>
<reference evidence="3 4" key="1">
    <citation type="submission" date="2019-06" db="EMBL/GenBank/DDBJ databases">
        <title>Sequencing the genomes of 1000 actinobacteria strains.</title>
        <authorList>
            <person name="Klenk H.-P."/>
        </authorList>
    </citation>
    <scope>NUCLEOTIDE SEQUENCE [LARGE SCALE GENOMIC DNA]</scope>
    <source>
        <strain evidence="3 4">DSM 46837</strain>
    </source>
</reference>
<organism evidence="3 4">
    <name type="scientific">Blastococcus colisei</name>
    <dbReference type="NCBI Taxonomy" id="1564162"/>
    <lineage>
        <taxon>Bacteria</taxon>
        <taxon>Bacillati</taxon>
        <taxon>Actinomycetota</taxon>
        <taxon>Actinomycetes</taxon>
        <taxon>Geodermatophilales</taxon>
        <taxon>Geodermatophilaceae</taxon>
        <taxon>Blastococcus</taxon>
    </lineage>
</organism>
<dbReference type="InterPro" id="IPR027417">
    <property type="entry name" value="P-loop_NTPase"/>
</dbReference>
<proteinExistence type="predicted"/>
<dbReference type="GO" id="GO:0008476">
    <property type="term" value="F:protein-tyrosine sulfotransferase activity"/>
    <property type="evidence" value="ECO:0007669"/>
    <property type="project" value="InterPro"/>
</dbReference>
<sequence>MLGRPMFVIGTMRSGSTLFRLILDAHPHISISEETGFMGALAATKTIPNWKHGAGWYERIGWTEDEFDARLREFYSGLFERHARVQGKQRWGEKTPFHAQHMAQMATVFPDAVFVGIVRHPGAVVHSLMRKFHYAVEDAVTYWDDTNKEILQRGLELGGDRFALLRYEDLVAEPEATLRELVDWLGEPWSDDLLRHNDVQAARGAPRLSAGTTRTRDPIMTELADRWAEALQGEELDLLVQRTGPLAAFFGYDPERPGAPGPLVLPDSEGRSRLLTGAALADKQRGSHAVPLDDRAEAVIMPDMNPAELAKRLQQAEAALRRVRSRRAVRWSDALRRAQRRAAGLPDELRGAVGKAGRGPTARERG</sequence>
<evidence type="ECO:0000313" key="3">
    <source>
        <dbReference type="EMBL" id="TQN37897.1"/>
    </source>
</evidence>
<dbReference type="RefSeq" id="WP_142027790.1">
    <property type="nucleotide sequence ID" value="NZ_VFQE01000002.1"/>
</dbReference>
<dbReference type="OrthoDB" id="9777890at2"/>
<dbReference type="AlphaFoldDB" id="A0A543P1D3"/>
<dbReference type="PANTHER" id="PTHR12788:SF10">
    <property type="entry name" value="PROTEIN-TYROSINE SULFOTRANSFERASE"/>
    <property type="match status" value="1"/>
</dbReference>
<keyword evidence="1 3" id="KW-0808">Transferase</keyword>
<evidence type="ECO:0000313" key="4">
    <source>
        <dbReference type="Proteomes" id="UP000319865"/>
    </source>
</evidence>
<comment type="caution">
    <text evidence="3">The sequence shown here is derived from an EMBL/GenBank/DDBJ whole genome shotgun (WGS) entry which is preliminary data.</text>
</comment>
<dbReference type="Proteomes" id="UP000319865">
    <property type="component" value="Unassembled WGS sequence"/>
</dbReference>
<feature type="region of interest" description="Disordered" evidence="2">
    <location>
        <begin position="339"/>
        <end position="366"/>
    </location>
</feature>
<dbReference type="EMBL" id="VFQE01000002">
    <property type="protein sequence ID" value="TQN37897.1"/>
    <property type="molecule type" value="Genomic_DNA"/>
</dbReference>